<dbReference type="EMBL" id="RAQM01000006">
    <property type="protein sequence ID" value="RKF04656.1"/>
    <property type="molecule type" value="Genomic_DNA"/>
</dbReference>
<protein>
    <submittedName>
        <fullName evidence="10">TonB-linked SusC/RagA family outer membrane protein</fullName>
    </submittedName>
</protein>
<keyword evidence="2 7" id="KW-0813">Transport</keyword>
<feature type="domain" description="TonB-dependent receptor plug" evidence="9">
    <location>
        <begin position="131"/>
        <end position="257"/>
    </location>
</feature>
<dbReference type="AlphaFoldDB" id="A0A420E3H1"/>
<keyword evidence="8" id="KW-0732">Signal</keyword>
<dbReference type="SUPFAM" id="SSF56935">
    <property type="entry name" value="Porins"/>
    <property type="match status" value="1"/>
</dbReference>
<dbReference type="SUPFAM" id="SSF49464">
    <property type="entry name" value="Carboxypeptidase regulatory domain-like"/>
    <property type="match status" value="1"/>
</dbReference>
<dbReference type="Pfam" id="PF07715">
    <property type="entry name" value="Plug"/>
    <property type="match status" value="1"/>
</dbReference>
<keyword evidence="11" id="KW-1185">Reference proteome</keyword>
<evidence type="ECO:0000256" key="5">
    <source>
        <dbReference type="ARBA" id="ARBA00023136"/>
    </source>
</evidence>
<evidence type="ECO:0000256" key="2">
    <source>
        <dbReference type="ARBA" id="ARBA00022448"/>
    </source>
</evidence>
<keyword evidence="3 7" id="KW-1134">Transmembrane beta strand</keyword>
<dbReference type="Gene3D" id="2.170.130.10">
    <property type="entry name" value="TonB-dependent receptor, plug domain"/>
    <property type="match status" value="1"/>
</dbReference>
<sequence>MMNKKIIYLLLLIPFSVFAQETKIISGTVIDEARNETLPGVSIYASTKMIGNKTNIDNVIQASMIGTTTDFDGNFSFNAPIETKYIIISYMGFETEKINVENRSTNIIVSLKEKEELLGEVVITGYQKIEKRKVTSSFAKIKTDDVKKAGTANVDQMLSGEISGVLVQPTTGAPGAPAKIQIRGTSTLTGSSDPLWVLDGIPLQGNDIPKDFRDKDNIDNLKSFPIAGINPEDIEEITVLKDASATSIYGARAANGVIVITTKKGKEGAMRINFNSNTFLTLRPDFDKLNLMNASEKVDFELGLASRPDLTYQSNRGEVARILDAYGEYDNFQNNGFSSINPLAQNVINNLRNQDVNWGNKLYQAAINQQYGLTLSGGSEKSRYYFSLGYFDEEGTTKGTGLNRYNLTFKNDYDVNDKLNVGVSVFASRNKNTSYITGADAYTNPAYYSRRVNPYFTPYNADGSYNYDPDLIERYDLSVSFKYNPLEERENTNQELTSYSIKPIIDLTYKLNSNLKLYTQFGMQFDFDKTEKFSDKESYYTRKYRFRSRYQDDNGQNAFFLPEGGIIQNWNSDAFQYNWKSTLNYNTSINNIHEIDVMLGTEFREDKRTEIHTKGFGFNPNTLSTVQITDERALKNKLFEPYRKTVNENAYASFFGTASYTYDRKYTIFGSLRYDGSNLFGVNPKFRYLPLWSVAGSWNVAKENFFDVDAINELKIRGSYGVQGNIDKSTSPYVVGLYDEVTILPGTTEEGINVISAPNKDLRWEKTVSSNVGFDLGMFNNRVYVSADYYYRKSTDLIGLQAIPLESGFNFINTNWATLSNKGVELAINTRNIVKDDFIWTTSFNISHNKNTVERIQTRDNQLRPSLLGYGVNAVFAIKTAGIDSNGLPLFWKDGKKVTAVDFYNLSEGVDGSQLTDEEHRNLYTYVGNGDPEFSGGFINKFQYKDFSLSIATNFNLNQTVRRTPSYHPTQVSPNYNFNKEVLKAGTGNYPALIGSTTPGFDTDLVYSWYHTYDSGNTFRDLDIWVDKISYIRVNSIKFGYNVPSKYLESMNVSRLSFNLEGRNLFVFGTDYDGYFDPETFGSPYSQPIPKIISFGFNLSF</sequence>
<evidence type="ECO:0000256" key="1">
    <source>
        <dbReference type="ARBA" id="ARBA00004571"/>
    </source>
</evidence>
<keyword evidence="4 7" id="KW-0812">Transmembrane</keyword>
<keyword evidence="6 7" id="KW-0998">Cell outer membrane</keyword>
<dbReference type="InterPro" id="IPR037066">
    <property type="entry name" value="Plug_dom_sf"/>
</dbReference>
<feature type="chain" id="PRO_5019160980" evidence="8">
    <location>
        <begin position="20"/>
        <end position="1101"/>
    </location>
</feature>
<evidence type="ECO:0000256" key="4">
    <source>
        <dbReference type="ARBA" id="ARBA00022692"/>
    </source>
</evidence>
<dbReference type="InterPro" id="IPR012910">
    <property type="entry name" value="Plug_dom"/>
</dbReference>
<evidence type="ECO:0000256" key="8">
    <source>
        <dbReference type="SAM" id="SignalP"/>
    </source>
</evidence>
<dbReference type="InterPro" id="IPR039426">
    <property type="entry name" value="TonB-dep_rcpt-like"/>
</dbReference>
<comment type="caution">
    <text evidence="10">The sequence shown here is derived from an EMBL/GenBank/DDBJ whole genome shotgun (WGS) entry which is preliminary data.</text>
</comment>
<keyword evidence="5 7" id="KW-0472">Membrane</keyword>
<evidence type="ECO:0000256" key="6">
    <source>
        <dbReference type="ARBA" id="ARBA00023237"/>
    </source>
</evidence>
<dbReference type="GO" id="GO:0009279">
    <property type="term" value="C:cell outer membrane"/>
    <property type="evidence" value="ECO:0007669"/>
    <property type="project" value="UniProtKB-SubCell"/>
</dbReference>
<dbReference type="InterPro" id="IPR023996">
    <property type="entry name" value="TonB-dep_OMP_SusC/RagA"/>
</dbReference>
<dbReference type="Proteomes" id="UP000285780">
    <property type="component" value="Unassembled WGS sequence"/>
</dbReference>
<dbReference type="InterPro" id="IPR023997">
    <property type="entry name" value="TonB-dep_OMP_SusC/RagA_CS"/>
</dbReference>
<dbReference type="InterPro" id="IPR008969">
    <property type="entry name" value="CarboxyPept-like_regulatory"/>
</dbReference>
<evidence type="ECO:0000256" key="3">
    <source>
        <dbReference type="ARBA" id="ARBA00022452"/>
    </source>
</evidence>
<organism evidence="10 11">
    <name type="scientific">Tenacibaculum lutimaris</name>
    <dbReference type="NCBI Taxonomy" id="285258"/>
    <lineage>
        <taxon>Bacteria</taxon>
        <taxon>Pseudomonadati</taxon>
        <taxon>Bacteroidota</taxon>
        <taxon>Flavobacteriia</taxon>
        <taxon>Flavobacteriales</taxon>
        <taxon>Flavobacteriaceae</taxon>
        <taxon>Tenacibaculum</taxon>
    </lineage>
</organism>
<proteinExistence type="inferred from homology"/>
<dbReference type="Gene3D" id="2.40.170.20">
    <property type="entry name" value="TonB-dependent receptor, beta-barrel domain"/>
    <property type="match status" value="1"/>
</dbReference>
<dbReference type="PROSITE" id="PS52016">
    <property type="entry name" value="TONB_DEPENDENT_REC_3"/>
    <property type="match status" value="1"/>
</dbReference>
<evidence type="ECO:0000256" key="7">
    <source>
        <dbReference type="PROSITE-ProRule" id="PRU01360"/>
    </source>
</evidence>
<dbReference type="Gene3D" id="2.60.40.1120">
    <property type="entry name" value="Carboxypeptidase-like, regulatory domain"/>
    <property type="match status" value="1"/>
</dbReference>
<reference evidence="10 11" key="1">
    <citation type="submission" date="2018-09" db="EMBL/GenBank/DDBJ databases">
        <title>Genomic Encyclopedia of Archaeal and Bacterial Type Strains, Phase II (KMG-II): from individual species to whole genera.</title>
        <authorList>
            <person name="Goeker M."/>
        </authorList>
    </citation>
    <scope>NUCLEOTIDE SEQUENCE [LARGE SCALE GENOMIC DNA]</scope>
    <source>
        <strain evidence="10 11">DSM 16505</strain>
    </source>
</reference>
<comment type="subcellular location">
    <subcellularLocation>
        <location evidence="1 7">Cell outer membrane</location>
        <topology evidence="1 7">Multi-pass membrane protein</topology>
    </subcellularLocation>
</comment>
<evidence type="ECO:0000259" key="9">
    <source>
        <dbReference type="Pfam" id="PF07715"/>
    </source>
</evidence>
<dbReference type="NCBIfam" id="TIGR04056">
    <property type="entry name" value="OMP_RagA_SusC"/>
    <property type="match status" value="1"/>
</dbReference>
<evidence type="ECO:0000313" key="10">
    <source>
        <dbReference type="EMBL" id="RKF04656.1"/>
    </source>
</evidence>
<accession>A0A420E3H1</accession>
<comment type="similarity">
    <text evidence="7">Belongs to the TonB-dependent receptor family.</text>
</comment>
<gene>
    <name evidence="10" type="ORF">C8N26_0041</name>
</gene>
<evidence type="ECO:0000313" key="11">
    <source>
        <dbReference type="Proteomes" id="UP000285780"/>
    </source>
</evidence>
<feature type="signal peptide" evidence="8">
    <location>
        <begin position="1"/>
        <end position="19"/>
    </location>
</feature>
<name>A0A420E3H1_9FLAO</name>
<dbReference type="Pfam" id="PF13715">
    <property type="entry name" value="CarbopepD_reg_2"/>
    <property type="match status" value="1"/>
</dbReference>
<dbReference type="NCBIfam" id="TIGR04057">
    <property type="entry name" value="SusC_RagA_signa"/>
    <property type="match status" value="1"/>
</dbReference>
<dbReference type="InterPro" id="IPR036942">
    <property type="entry name" value="Beta-barrel_TonB_sf"/>
</dbReference>